<name>A0A1G2D901_9BACT</name>
<dbReference type="AlphaFoldDB" id="A0A1G2D901"/>
<reference evidence="1 2" key="1">
    <citation type="journal article" date="2016" name="Nat. Commun.">
        <title>Thousands of microbial genomes shed light on interconnected biogeochemical processes in an aquifer system.</title>
        <authorList>
            <person name="Anantharaman K."/>
            <person name="Brown C.T."/>
            <person name="Hug L.A."/>
            <person name="Sharon I."/>
            <person name="Castelle C.J."/>
            <person name="Probst A.J."/>
            <person name="Thomas B.C."/>
            <person name="Singh A."/>
            <person name="Wilkins M.J."/>
            <person name="Karaoz U."/>
            <person name="Brodie E.L."/>
            <person name="Williams K.H."/>
            <person name="Hubbard S.S."/>
            <person name="Banfield J.F."/>
        </authorList>
    </citation>
    <scope>NUCLEOTIDE SEQUENCE [LARGE SCALE GENOMIC DNA]</scope>
</reference>
<dbReference type="Proteomes" id="UP000178099">
    <property type="component" value="Unassembled WGS sequence"/>
</dbReference>
<gene>
    <name evidence="1" type="ORF">A3D67_04030</name>
</gene>
<sequence>MEEVIRTEVNQKPLVVVECSAFRTLRLNVARERIHPLRRLLSLMSTTNYTHTHRTVEDPNMTENYDEKCTASGVKTKNPLLHLLFGGFFGTIVLTKKVVNI</sequence>
<accession>A0A1G2D901</accession>
<protein>
    <submittedName>
        <fullName evidence="1">Uncharacterized protein</fullName>
    </submittedName>
</protein>
<organism evidence="1 2">
    <name type="scientific">Candidatus Lloydbacteria bacterium RIFCSPHIGHO2_02_FULL_51_22</name>
    <dbReference type="NCBI Taxonomy" id="1798663"/>
    <lineage>
        <taxon>Bacteria</taxon>
        <taxon>Candidatus Lloydiibacteriota</taxon>
    </lineage>
</organism>
<proteinExistence type="predicted"/>
<evidence type="ECO:0000313" key="2">
    <source>
        <dbReference type="Proteomes" id="UP000178099"/>
    </source>
</evidence>
<evidence type="ECO:0000313" key="1">
    <source>
        <dbReference type="EMBL" id="OGZ10057.1"/>
    </source>
</evidence>
<comment type="caution">
    <text evidence="1">The sequence shown here is derived from an EMBL/GenBank/DDBJ whole genome shotgun (WGS) entry which is preliminary data.</text>
</comment>
<dbReference type="EMBL" id="MHLN01000044">
    <property type="protein sequence ID" value="OGZ10057.1"/>
    <property type="molecule type" value="Genomic_DNA"/>
</dbReference>